<dbReference type="eggNOG" id="KOG2702">
    <property type="taxonomic scope" value="Eukaryota"/>
</dbReference>
<dbReference type="SUPFAM" id="SSF52540">
    <property type="entry name" value="P-loop containing nucleoside triphosphate hydrolases"/>
    <property type="match status" value="1"/>
</dbReference>
<evidence type="ECO:0000313" key="3">
    <source>
        <dbReference type="Proteomes" id="UP000016931"/>
    </source>
</evidence>
<keyword evidence="3" id="KW-1185">Reference proteome</keyword>
<dbReference type="OrthoDB" id="6362633at2759"/>
<feature type="region of interest" description="Disordered" evidence="1">
    <location>
        <begin position="324"/>
        <end position="346"/>
    </location>
</feature>
<organism evidence="2 3">
    <name type="scientific">Sphaerulina musiva (strain SO2202)</name>
    <name type="common">Poplar stem canker fungus</name>
    <name type="synonym">Septoria musiva</name>
    <dbReference type="NCBI Taxonomy" id="692275"/>
    <lineage>
        <taxon>Eukaryota</taxon>
        <taxon>Fungi</taxon>
        <taxon>Dikarya</taxon>
        <taxon>Ascomycota</taxon>
        <taxon>Pezizomycotina</taxon>
        <taxon>Dothideomycetes</taxon>
        <taxon>Dothideomycetidae</taxon>
        <taxon>Mycosphaerellales</taxon>
        <taxon>Mycosphaerellaceae</taxon>
        <taxon>Sphaerulina</taxon>
    </lineage>
</organism>
<dbReference type="GO" id="GO:0016787">
    <property type="term" value="F:hydrolase activity"/>
    <property type="evidence" value="ECO:0007669"/>
    <property type="project" value="UniProtKB-KW"/>
</dbReference>
<name>M3CY93_SPHMS</name>
<dbReference type="RefSeq" id="XP_016756777.1">
    <property type="nucleotide sequence ID" value="XM_016907851.1"/>
</dbReference>
<reference evidence="2 3" key="1">
    <citation type="journal article" date="2012" name="PLoS Pathog.">
        <title>Diverse lifestyles and strategies of plant pathogenesis encoded in the genomes of eighteen Dothideomycetes fungi.</title>
        <authorList>
            <person name="Ohm R.A."/>
            <person name="Feau N."/>
            <person name="Henrissat B."/>
            <person name="Schoch C.L."/>
            <person name="Horwitz B.A."/>
            <person name="Barry K.W."/>
            <person name="Condon B.J."/>
            <person name="Copeland A.C."/>
            <person name="Dhillon B."/>
            <person name="Glaser F."/>
            <person name="Hesse C.N."/>
            <person name="Kosti I."/>
            <person name="LaButti K."/>
            <person name="Lindquist E.A."/>
            <person name="Lucas S."/>
            <person name="Salamov A.A."/>
            <person name="Bradshaw R.E."/>
            <person name="Ciuffetti L."/>
            <person name="Hamelin R.C."/>
            <person name="Kema G.H.J."/>
            <person name="Lawrence C."/>
            <person name="Scott J.A."/>
            <person name="Spatafora J.W."/>
            <person name="Turgeon B.G."/>
            <person name="de Wit P.J.G.M."/>
            <person name="Zhong S."/>
            <person name="Goodwin S.B."/>
            <person name="Grigoriev I.V."/>
        </authorList>
    </citation>
    <scope>NUCLEOTIDE SEQUENCE [LARGE SCALE GENOMIC DNA]</scope>
    <source>
        <strain evidence="2 3">SO2202</strain>
    </source>
</reference>
<evidence type="ECO:0000256" key="1">
    <source>
        <dbReference type="SAM" id="MobiDB-lite"/>
    </source>
</evidence>
<dbReference type="HOGENOM" id="CLU_067202_1_1_1"/>
<dbReference type="EMBL" id="KB456271">
    <property type="protein sequence ID" value="EMF08656.1"/>
    <property type="molecule type" value="Genomic_DNA"/>
</dbReference>
<accession>M3CY93</accession>
<dbReference type="AlphaFoldDB" id="M3CY93"/>
<dbReference type="InterPro" id="IPR027417">
    <property type="entry name" value="P-loop_NTPase"/>
</dbReference>
<sequence length="346" mass="38373">MHARLGYSSYAAYRLERRLAESSRWGYGFMDTYARIYSLFTGRKGGKEFTRYCRTSPASTFPTISTTTITITTTTNPTTTAPMEEQVSHLVDKLQHKLANLPANKRYLVAVSGIPGSGKTTLASRVANSLNSRCRRSDTHEKSAAAAADTTPTTSALDVATFLPMDGYHLTRAQLSALPDPAHAHARRGAAFTFDAPAFLALVKKLREPIGADTKTIYAPSFDHAVKDPVERDIAIPGSSRVVVMEGNYLSLGKDEWKEAAGLMDELWFVEVEEEVARKRLVRRHVASGIARDEEEAGRRADENDLVNGREIVEGRLEVHEVIRSEEDERWGPERQGVEKEMGSTR</sequence>
<keyword evidence="2" id="KW-0378">Hydrolase</keyword>
<dbReference type="OMA" id="DTHEKSA"/>
<protein>
    <submittedName>
        <fullName evidence="2">p-loop containing nucleoside triphosphate hydrolase protein</fullName>
    </submittedName>
</protein>
<dbReference type="Gene3D" id="3.40.50.300">
    <property type="entry name" value="P-loop containing nucleotide triphosphate hydrolases"/>
    <property type="match status" value="1"/>
</dbReference>
<gene>
    <name evidence="2" type="ORF">SEPMUDRAFT_159495</name>
</gene>
<dbReference type="Proteomes" id="UP000016931">
    <property type="component" value="Unassembled WGS sequence"/>
</dbReference>
<dbReference type="STRING" id="692275.M3CY93"/>
<dbReference type="PANTHER" id="PTHR10285">
    <property type="entry name" value="URIDINE KINASE"/>
    <property type="match status" value="1"/>
</dbReference>
<evidence type="ECO:0000313" key="2">
    <source>
        <dbReference type="EMBL" id="EMF08656.1"/>
    </source>
</evidence>
<dbReference type="GeneID" id="27904988"/>
<proteinExistence type="predicted"/>